<reference evidence="4" key="1">
    <citation type="submission" date="2016-03" db="EMBL/GenBank/DDBJ databases">
        <authorList>
            <person name="Borrel G."/>
            <person name="Mccann A."/>
            <person name="O'Toole P.W."/>
        </authorList>
    </citation>
    <scope>NUCLEOTIDE SEQUENCE</scope>
    <source>
        <strain evidence="4">183</strain>
    </source>
</reference>
<dbReference type="GO" id="GO:0016651">
    <property type="term" value="F:oxidoreductase activity, acting on NAD(P)H"/>
    <property type="evidence" value="ECO:0007669"/>
    <property type="project" value="InterPro"/>
</dbReference>
<sequence length="155" mass="18028">MYLADAFTIDQVKEKITSEFSSDEVKILDKNKPRRIYSTADKDSILKLCTFLKDALNFEHCSCVSGVDRMDRFQVVYHITSYVNKITIEIVVDLPRDNPEVDSITPLWGGANWHEREAYDMFGIIFKNHPKLERILLDEDVQFFPMRKDFKSGGL</sequence>
<gene>
    <name evidence="4" type="ORF">A3207_03855</name>
</gene>
<dbReference type="GO" id="GO:0008137">
    <property type="term" value="F:NADH dehydrogenase (ubiquinone) activity"/>
    <property type="evidence" value="ECO:0007669"/>
    <property type="project" value="InterPro"/>
</dbReference>
<dbReference type="Proteomes" id="UP000752814">
    <property type="component" value="Unassembled WGS sequence"/>
</dbReference>
<organism evidence="4 5">
    <name type="scientific">Candidatus Methanomassiliicoccus intestinalis</name>
    <dbReference type="NCBI Taxonomy" id="1406512"/>
    <lineage>
        <taxon>Archaea</taxon>
        <taxon>Methanobacteriati</taxon>
        <taxon>Thermoplasmatota</taxon>
        <taxon>Thermoplasmata</taxon>
        <taxon>Methanomassiliicoccales</taxon>
        <taxon>Methanomassiliicoccaceae</taxon>
        <taxon>Methanomassiliicoccus</taxon>
    </lineage>
</organism>
<comment type="caution">
    <text evidence="4">The sequence shown here is derived from an EMBL/GenBank/DDBJ whole genome shotgun (WGS) entry which is preliminary data.</text>
</comment>
<comment type="similarity">
    <text evidence="1">Belongs to the complex I 30 kDa subunit family.</text>
</comment>
<accession>A0A8J8PCD1</accession>
<evidence type="ECO:0000313" key="4">
    <source>
        <dbReference type="EMBL" id="TQS81545.1"/>
    </source>
</evidence>
<feature type="domain" description="NADH:ubiquinone oxidoreductase 30kDa subunit" evidence="3">
    <location>
        <begin position="40"/>
        <end position="152"/>
    </location>
</feature>
<dbReference type="Gene3D" id="3.30.460.80">
    <property type="entry name" value="NADH:ubiquinone oxidoreductase, 30kDa subunit"/>
    <property type="match status" value="1"/>
</dbReference>
<evidence type="ECO:0000256" key="1">
    <source>
        <dbReference type="ARBA" id="ARBA00007569"/>
    </source>
</evidence>
<dbReference type="AlphaFoldDB" id="A0A8J8PCD1"/>
<dbReference type="InterPro" id="IPR001268">
    <property type="entry name" value="NADH_UbQ_OxRdtase_30kDa_su"/>
</dbReference>
<dbReference type="SUPFAM" id="SSF143243">
    <property type="entry name" value="Nqo5-like"/>
    <property type="match status" value="1"/>
</dbReference>
<dbReference type="InterPro" id="IPR037232">
    <property type="entry name" value="NADH_quin_OxRdtase_su_C/D-like"/>
</dbReference>
<dbReference type="NCBIfam" id="TIGR01961">
    <property type="entry name" value="NuoC_fam"/>
    <property type="match status" value="1"/>
</dbReference>
<evidence type="ECO:0000256" key="2">
    <source>
        <dbReference type="ARBA" id="ARBA00022448"/>
    </source>
</evidence>
<proteinExistence type="inferred from homology"/>
<name>A0A8J8PCD1_9ARCH</name>
<dbReference type="EMBL" id="LVVT01000022">
    <property type="protein sequence ID" value="TQS81545.1"/>
    <property type="molecule type" value="Genomic_DNA"/>
</dbReference>
<evidence type="ECO:0000259" key="3">
    <source>
        <dbReference type="Pfam" id="PF00329"/>
    </source>
</evidence>
<dbReference type="Pfam" id="PF00329">
    <property type="entry name" value="Complex1_30kDa"/>
    <property type="match status" value="1"/>
</dbReference>
<dbReference type="PANTHER" id="PTHR10884:SF14">
    <property type="entry name" value="NADH DEHYDROGENASE [UBIQUINONE] IRON-SULFUR PROTEIN 3, MITOCHONDRIAL"/>
    <property type="match status" value="1"/>
</dbReference>
<dbReference type="PANTHER" id="PTHR10884">
    <property type="entry name" value="NADH DEHYDROGENASE UBIQUINONE IRON-SULFUR PROTEIN 3"/>
    <property type="match status" value="1"/>
</dbReference>
<keyword evidence="2" id="KW-0813">Transport</keyword>
<evidence type="ECO:0000313" key="5">
    <source>
        <dbReference type="Proteomes" id="UP000752814"/>
    </source>
</evidence>
<protein>
    <submittedName>
        <fullName evidence="4">NADH dehydrogenase</fullName>
    </submittedName>
</protein>
<dbReference type="InterPro" id="IPR010218">
    <property type="entry name" value="NADH_DH_suC"/>
</dbReference>